<dbReference type="InterPro" id="IPR017896">
    <property type="entry name" value="4Fe4S_Fe-S-bd"/>
</dbReference>
<keyword evidence="7" id="KW-1185">Reference proteome</keyword>
<dbReference type="PANTHER" id="PTHR43177:SF3">
    <property type="entry name" value="PROTEIN NRFC HOMOLOG"/>
    <property type="match status" value="1"/>
</dbReference>
<reference evidence="6 7" key="1">
    <citation type="journal article" date="2016" name="Genome Announc.">
        <title>First Complete Genome Sequence of a Subdivision 6 Acidobacterium Strain.</title>
        <authorList>
            <person name="Huang S."/>
            <person name="Vieira S."/>
            <person name="Bunk B."/>
            <person name="Riedel T."/>
            <person name="Sproer C."/>
            <person name="Overmann J."/>
        </authorList>
    </citation>
    <scope>NUCLEOTIDE SEQUENCE [LARGE SCALE GENOMIC DNA]</scope>
    <source>
        <strain evidence="7">DSM 100886 HEG_-6_39</strain>
    </source>
</reference>
<feature type="domain" description="4Fe-4S ferredoxin-type" evidence="5">
    <location>
        <begin position="7"/>
        <end position="37"/>
    </location>
</feature>
<keyword evidence="4" id="KW-0411">Iron-sulfur</keyword>
<evidence type="ECO:0000256" key="2">
    <source>
        <dbReference type="ARBA" id="ARBA00022723"/>
    </source>
</evidence>
<dbReference type="PROSITE" id="PS51379">
    <property type="entry name" value="4FE4S_FER_2"/>
    <property type="match status" value="3"/>
</dbReference>
<sequence length="229" mass="25045">MAKPDYLHFFIDPNRCIGCQACVQACSECDTHRGESMIHLEYVNRAESVQTVPVVCMHCDQPTCAEVCPADAIKRTGDGVVQSARKPRCIACGNCVVACPFGVPEVYEDRKIMMKCDMCYDRTSVGKKPMCATVCPSQALFFGTREQIEQLRPLSAPVNTFQFGHQTITTQVHIMVPRKLAAVAPHVDVTAAMEEQPRNRAVSLKMVGTPAAAHGTAPVESDPFAEVEV</sequence>
<dbReference type="Pfam" id="PF12797">
    <property type="entry name" value="Fer4_2"/>
    <property type="match status" value="1"/>
</dbReference>
<dbReference type="GO" id="GO:0046872">
    <property type="term" value="F:metal ion binding"/>
    <property type="evidence" value="ECO:0007669"/>
    <property type="project" value="UniProtKB-KW"/>
</dbReference>
<dbReference type="GO" id="GO:0051539">
    <property type="term" value="F:4 iron, 4 sulfur cluster binding"/>
    <property type="evidence" value="ECO:0007669"/>
    <property type="project" value="UniProtKB-KW"/>
</dbReference>
<dbReference type="PANTHER" id="PTHR43177">
    <property type="entry name" value="PROTEIN NRFC"/>
    <property type="match status" value="1"/>
</dbReference>
<reference evidence="7" key="2">
    <citation type="submission" date="2016-04" db="EMBL/GenBank/DDBJ databases">
        <title>First Complete Genome Sequence of a Subdivision 6 Acidobacterium.</title>
        <authorList>
            <person name="Huang S."/>
            <person name="Vieira S."/>
            <person name="Bunk B."/>
            <person name="Riedel T."/>
            <person name="Sproeer C."/>
            <person name="Overmann J."/>
        </authorList>
    </citation>
    <scope>NUCLEOTIDE SEQUENCE [LARGE SCALE GENOMIC DNA]</scope>
    <source>
        <strain evidence="7">DSM 100886 HEG_-6_39</strain>
    </source>
</reference>
<dbReference type="STRING" id="1855912.LuPra_00132"/>
<dbReference type="OrthoDB" id="9810688at2"/>
<dbReference type="AlphaFoldDB" id="A0A143PFW7"/>
<feature type="domain" description="4Fe-4S ferredoxin-type" evidence="5">
    <location>
        <begin position="47"/>
        <end position="78"/>
    </location>
</feature>
<dbReference type="InterPro" id="IPR050954">
    <property type="entry name" value="ET_IronSulfur_Cluster-Binding"/>
</dbReference>
<dbReference type="Gene3D" id="3.30.70.20">
    <property type="match status" value="2"/>
</dbReference>
<evidence type="ECO:0000256" key="1">
    <source>
        <dbReference type="ARBA" id="ARBA00022485"/>
    </source>
</evidence>
<dbReference type="InterPro" id="IPR017900">
    <property type="entry name" value="4Fe4S_Fe_S_CS"/>
</dbReference>
<name>A0A143PFW7_LUTPR</name>
<dbReference type="KEGG" id="abac:LuPra_00132"/>
<dbReference type="EMBL" id="CP015136">
    <property type="protein sequence ID" value="AMY06968.1"/>
    <property type="molecule type" value="Genomic_DNA"/>
</dbReference>
<dbReference type="PATRIC" id="fig|1813736.3.peg.142"/>
<evidence type="ECO:0000256" key="3">
    <source>
        <dbReference type="ARBA" id="ARBA00023004"/>
    </source>
</evidence>
<feature type="domain" description="4Fe-4S ferredoxin-type" evidence="5">
    <location>
        <begin position="79"/>
        <end position="109"/>
    </location>
</feature>
<accession>A0A143PFW7</accession>
<evidence type="ECO:0000259" key="5">
    <source>
        <dbReference type="PROSITE" id="PS51379"/>
    </source>
</evidence>
<dbReference type="Pfam" id="PF13247">
    <property type="entry name" value="Fer4_11"/>
    <property type="match status" value="1"/>
</dbReference>
<evidence type="ECO:0000256" key="4">
    <source>
        <dbReference type="ARBA" id="ARBA00023014"/>
    </source>
</evidence>
<dbReference type="SUPFAM" id="SSF54862">
    <property type="entry name" value="4Fe-4S ferredoxins"/>
    <property type="match status" value="1"/>
</dbReference>
<dbReference type="CDD" id="cd16369">
    <property type="entry name" value="DMSOR_beta_like"/>
    <property type="match status" value="1"/>
</dbReference>
<keyword evidence="1" id="KW-0004">4Fe-4S</keyword>
<evidence type="ECO:0000313" key="6">
    <source>
        <dbReference type="EMBL" id="AMY06968.1"/>
    </source>
</evidence>
<dbReference type="PROSITE" id="PS00198">
    <property type="entry name" value="4FE4S_FER_1"/>
    <property type="match status" value="1"/>
</dbReference>
<proteinExistence type="predicted"/>
<protein>
    <submittedName>
        <fullName evidence="6">DMSO reductase iron-sulfur subunit</fullName>
    </submittedName>
</protein>
<organism evidence="6 7">
    <name type="scientific">Luteitalea pratensis</name>
    <dbReference type="NCBI Taxonomy" id="1855912"/>
    <lineage>
        <taxon>Bacteria</taxon>
        <taxon>Pseudomonadati</taxon>
        <taxon>Acidobacteriota</taxon>
        <taxon>Vicinamibacteria</taxon>
        <taxon>Vicinamibacterales</taxon>
        <taxon>Vicinamibacteraceae</taxon>
        <taxon>Luteitalea</taxon>
    </lineage>
</organism>
<evidence type="ECO:0000313" key="7">
    <source>
        <dbReference type="Proteomes" id="UP000076079"/>
    </source>
</evidence>
<keyword evidence="2" id="KW-0479">Metal-binding</keyword>
<keyword evidence="3" id="KW-0408">Iron</keyword>
<dbReference type="RefSeq" id="WP_110168979.1">
    <property type="nucleotide sequence ID" value="NZ_CP015136.1"/>
</dbReference>
<dbReference type="Proteomes" id="UP000076079">
    <property type="component" value="Chromosome"/>
</dbReference>
<gene>
    <name evidence="6" type="primary">dmsB</name>
    <name evidence="6" type="ORF">LuPra_00132</name>
</gene>